<proteinExistence type="predicted"/>
<dbReference type="EMBL" id="RXIC02000022">
    <property type="protein sequence ID" value="KAB1215226.1"/>
    <property type="molecule type" value="Genomic_DNA"/>
</dbReference>
<evidence type="ECO:0000313" key="2">
    <source>
        <dbReference type="Proteomes" id="UP000516437"/>
    </source>
</evidence>
<gene>
    <name evidence="1" type="ORF">CJ030_MR4G018014</name>
</gene>
<keyword evidence="2" id="KW-1185">Reference proteome</keyword>
<sequence length="63" mass="6940">MTEIAHRVGPSYFSPIQISMAASFSVTISNAVDGDALPLVAKKNHCLRRDFLQCDIRASTKYP</sequence>
<protein>
    <submittedName>
        <fullName evidence="1">Uncharacterized protein</fullName>
    </submittedName>
</protein>
<reference evidence="1 2" key="1">
    <citation type="journal article" date="2019" name="Plant Biotechnol. J.">
        <title>The red bayberry genome and genetic basis of sex determination.</title>
        <authorList>
            <person name="Jia H.M."/>
            <person name="Jia H.J."/>
            <person name="Cai Q.L."/>
            <person name="Wang Y."/>
            <person name="Zhao H.B."/>
            <person name="Yang W.F."/>
            <person name="Wang G.Y."/>
            <person name="Li Y.H."/>
            <person name="Zhan D.L."/>
            <person name="Shen Y.T."/>
            <person name="Niu Q.F."/>
            <person name="Chang L."/>
            <person name="Qiu J."/>
            <person name="Zhao L."/>
            <person name="Xie H.B."/>
            <person name="Fu W.Y."/>
            <person name="Jin J."/>
            <person name="Li X.W."/>
            <person name="Jiao Y."/>
            <person name="Zhou C.C."/>
            <person name="Tu T."/>
            <person name="Chai C.Y."/>
            <person name="Gao J.L."/>
            <person name="Fan L.J."/>
            <person name="van de Weg E."/>
            <person name="Wang J.Y."/>
            <person name="Gao Z.S."/>
        </authorList>
    </citation>
    <scope>NUCLEOTIDE SEQUENCE [LARGE SCALE GENOMIC DNA]</scope>
    <source>
        <tissue evidence="1">Leaves</tissue>
    </source>
</reference>
<evidence type="ECO:0000313" key="1">
    <source>
        <dbReference type="EMBL" id="KAB1215226.1"/>
    </source>
</evidence>
<name>A0A6A1VT66_9ROSI</name>
<accession>A0A6A1VT66</accession>
<organism evidence="1 2">
    <name type="scientific">Morella rubra</name>
    <name type="common">Chinese bayberry</name>
    <dbReference type="NCBI Taxonomy" id="262757"/>
    <lineage>
        <taxon>Eukaryota</taxon>
        <taxon>Viridiplantae</taxon>
        <taxon>Streptophyta</taxon>
        <taxon>Embryophyta</taxon>
        <taxon>Tracheophyta</taxon>
        <taxon>Spermatophyta</taxon>
        <taxon>Magnoliopsida</taxon>
        <taxon>eudicotyledons</taxon>
        <taxon>Gunneridae</taxon>
        <taxon>Pentapetalae</taxon>
        <taxon>rosids</taxon>
        <taxon>fabids</taxon>
        <taxon>Fagales</taxon>
        <taxon>Myricaceae</taxon>
        <taxon>Morella</taxon>
    </lineage>
</organism>
<comment type="caution">
    <text evidence="1">The sequence shown here is derived from an EMBL/GenBank/DDBJ whole genome shotgun (WGS) entry which is preliminary data.</text>
</comment>
<dbReference type="Proteomes" id="UP000516437">
    <property type="component" value="Chromosome 4"/>
</dbReference>
<dbReference type="AlphaFoldDB" id="A0A6A1VT66"/>